<comment type="function">
    <text evidence="9">Catalyzes the phospholipid dependent N-acylation of the N-terminal cysteine of apolipoprotein, the last step in lipoprotein maturation.</text>
</comment>
<name>A0A7Z1AGJ3_9GAMM</name>
<sequence length="511" mass="57135">MPISLKQTLPVFLRYPTLLALAAGGITTLAYAPFNVWIMALAGPAVLFVLWLERPHLCVRTGFMYGLGLMGSGVSWLHVSIAQFGDLGWLFPLVVTFVFVVLMALYYACLGWLAGRFRTTRSQSLILLYPALWVLLEWLRGWFLTGFPWLQIGYSQIDSQLAGYGPLLGVLGISWMVLVTTGLLLSLTTPTRYRIGYLSAAVLIWVAGWMGTRIDWSQPIGAPIRVALVQGNIPQAEKWLPEQLLPSLVLYAKKTKENLDRDLIVWPETAVSAFQFQVDDAFIRPLENTVKRHQTHLVFGVVQMDQERKHYFNAMVALGNEERDHYYKRHLVPFTEYLPLKGILWPLVDLFTIPMSDFSTKEEAKPIMRVGDYLAGLSICYEDAFGSEMIEALPEAAFLINASNDAWFGKSLAPYQHLQIARMRALETGRYLLRSTNTGISAIIGPGGDILVASPLLEVDVLKGEILPLEGVTPYAKYGNLSVLALILLTIIAGFPCRYSMLGDHCGRSRE</sequence>
<feature type="transmembrane region" description="Helical" evidence="9">
    <location>
        <begin position="36"/>
        <end position="52"/>
    </location>
</feature>
<feature type="domain" description="CN hydrolase" evidence="10">
    <location>
        <begin position="229"/>
        <end position="468"/>
    </location>
</feature>
<dbReference type="EC" id="2.3.1.269" evidence="9"/>
<dbReference type="Gene3D" id="3.60.110.10">
    <property type="entry name" value="Carbon-nitrogen hydrolase"/>
    <property type="match status" value="1"/>
</dbReference>
<keyword evidence="4 9" id="KW-0808">Transferase</keyword>
<dbReference type="PANTHER" id="PTHR38686:SF1">
    <property type="entry name" value="APOLIPOPROTEIN N-ACYLTRANSFERASE"/>
    <property type="match status" value="1"/>
</dbReference>
<comment type="similarity">
    <text evidence="2 9">Belongs to the CN hydrolase family. Apolipoprotein N-acyltransferase subfamily.</text>
</comment>
<evidence type="ECO:0000313" key="12">
    <source>
        <dbReference type="Proteomes" id="UP000094769"/>
    </source>
</evidence>
<reference evidence="11 12" key="1">
    <citation type="submission" date="2016-06" db="EMBL/GenBank/DDBJ databases">
        <title>Genome sequence of endosymbiont of Candidatus Endolucinida thiodiazotropha.</title>
        <authorList>
            <person name="Poehlein A."/>
            <person name="Koenig S."/>
            <person name="Heiden S.E."/>
            <person name="Thuermer A."/>
            <person name="Voget S."/>
            <person name="Daniel R."/>
            <person name="Markert S."/>
            <person name="Gros O."/>
            <person name="Schweder T."/>
        </authorList>
    </citation>
    <scope>NUCLEOTIDE SEQUENCE [LARGE SCALE GENOMIC DNA]</scope>
    <source>
        <strain evidence="11 12">COS</strain>
    </source>
</reference>
<keyword evidence="6 9" id="KW-1133">Transmembrane helix</keyword>
<dbReference type="RefSeq" id="WP_154722996.1">
    <property type="nucleotide sequence ID" value="NZ_MARB01000003.1"/>
</dbReference>
<evidence type="ECO:0000256" key="7">
    <source>
        <dbReference type="ARBA" id="ARBA00023136"/>
    </source>
</evidence>
<keyword evidence="8 9" id="KW-0012">Acyltransferase</keyword>
<dbReference type="Proteomes" id="UP000094769">
    <property type="component" value="Unassembled WGS sequence"/>
</dbReference>
<dbReference type="UniPathway" id="UPA00666"/>
<protein>
    <recommendedName>
        <fullName evidence="9">Apolipoprotein N-acyltransferase</fullName>
        <shortName evidence="9">ALP N-acyltransferase</shortName>
        <ecNumber evidence="9">2.3.1.269</ecNumber>
    </recommendedName>
</protein>
<dbReference type="InterPro" id="IPR004563">
    <property type="entry name" value="Apolipo_AcylTrfase"/>
</dbReference>
<dbReference type="InterPro" id="IPR036526">
    <property type="entry name" value="C-N_Hydrolase_sf"/>
</dbReference>
<comment type="pathway">
    <text evidence="9">Protein modification; lipoprotein biosynthesis (N-acyl transfer).</text>
</comment>
<dbReference type="InterPro" id="IPR003010">
    <property type="entry name" value="C-N_Hydrolase"/>
</dbReference>
<keyword evidence="5 9" id="KW-0812">Transmembrane</keyword>
<evidence type="ECO:0000256" key="2">
    <source>
        <dbReference type="ARBA" id="ARBA00010065"/>
    </source>
</evidence>
<dbReference type="PANTHER" id="PTHR38686">
    <property type="entry name" value="APOLIPOPROTEIN N-ACYLTRANSFERASE"/>
    <property type="match status" value="1"/>
</dbReference>
<dbReference type="OrthoDB" id="9804277at2"/>
<dbReference type="GO" id="GO:0005886">
    <property type="term" value="C:plasma membrane"/>
    <property type="evidence" value="ECO:0007669"/>
    <property type="project" value="UniProtKB-SubCell"/>
</dbReference>
<proteinExistence type="inferred from homology"/>
<keyword evidence="3 9" id="KW-1003">Cell membrane</keyword>
<dbReference type="Pfam" id="PF00795">
    <property type="entry name" value="CN_hydrolase"/>
    <property type="match status" value="1"/>
</dbReference>
<keyword evidence="7 9" id="KW-0472">Membrane</keyword>
<gene>
    <name evidence="9 11" type="primary">lnt</name>
    <name evidence="11" type="ORF">CODIS_06780</name>
</gene>
<dbReference type="GO" id="GO:0016410">
    <property type="term" value="F:N-acyltransferase activity"/>
    <property type="evidence" value="ECO:0007669"/>
    <property type="project" value="UniProtKB-UniRule"/>
</dbReference>
<accession>A0A7Z1AGJ3</accession>
<dbReference type="Pfam" id="PF20154">
    <property type="entry name" value="LNT_N"/>
    <property type="match status" value="1"/>
</dbReference>
<feature type="transmembrane region" description="Helical" evidence="9">
    <location>
        <begin position="64"/>
        <end position="84"/>
    </location>
</feature>
<dbReference type="GO" id="GO:0042158">
    <property type="term" value="P:lipoprotein biosynthetic process"/>
    <property type="evidence" value="ECO:0007669"/>
    <property type="project" value="UniProtKB-UniRule"/>
</dbReference>
<evidence type="ECO:0000256" key="5">
    <source>
        <dbReference type="ARBA" id="ARBA00022692"/>
    </source>
</evidence>
<dbReference type="NCBIfam" id="TIGR00546">
    <property type="entry name" value="lnt"/>
    <property type="match status" value="1"/>
</dbReference>
<evidence type="ECO:0000256" key="4">
    <source>
        <dbReference type="ARBA" id="ARBA00022679"/>
    </source>
</evidence>
<dbReference type="HAMAP" id="MF_01148">
    <property type="entry name" value="Lnt"/>
    <property type="match status" value="1"/>
</dbReference>
<comment type="catalytic activity">
    <reaction evidence="9">
        <text>N-terminal S-1,2-diacyl-sn-glyceryl-L-cysteinyl-[lipoprotein] + a glycerophospholipid = N-acyl-S-1,2-diacyl-sn-glyceryl-L-cysteinyl-[lipoprotein] + a 2-acyl-sn-glycero-3-phospholipid + H(+)</text>
        <dbReference type="Rhea" id="RHEA:48228"/>
        <dbReference type="Rhea" id="RHEA-COMP:14681"/>
        <dbReference type="Rhea" id="RHEA-COMP:14684"/>
        <dbReference type="ChEBI" id="CHEBI:15378"/>
        <dbReference type="ChEBI" id="CHEBI:136912"/>
        <dbReference type="ChEBI" id="CHEBI:140656"/>
        <dbReference type="ChEBI" id="CHEBI:140657"/>
        <dbReference type="ChEBI" id="CHEBI:140660"/>
        <dbReference type="EC" id="2.3.1.269"/>
    </reaction>
</comment>
<dbReference type="CDD" id="cd07571">
    <property type="entry name" value="ALP_N-acyl_transferase"/>
    <property type="match status" value="1"/>
</dbReference>
<dbReference type="AlphaFoldDB" id="A0A7Z1AGJ3"/>
<evidence type="ECO:0000256" key="3">
    <source>
        <dbReference type="ARBA" id="ARBA00022475"/>
    </source>
</evidence>
<evidence type="ECO:0000256" key="1">
    <source>
        <dbReference type="ARBA" id="ARBA00004651"/>
    </source>
</evidence>
<dbReference type="EMBL" id="MARB01000003">
    <property type="protein sequence ID" value="ODJ89066.1"/>
    <property type="molecule type" value="Genomic_DNA"/>
</dbReference>
<comment type="caution">
    <text evidence="11">The sequence shown here is derived from an EMBL/GenBank/DDBJ whole genome shotgun (WGS) entry which is preliminary data.</text>
</comment>
<dbReference type="SUPFAM" id="SSF56317">
    <property type="entry name" value="Carbon-nitrogen hydrolase"/>
    <property type="match status" value="1"/>
</dbReference>
<evidence type="ECO:0000259" key="10">
    <source>
        <dbReference type="PROSITE" id="PS50263"/>
    </source>
</evidence>
<dbReference type="InterPro" id="IPR045378">
    <property type="entry name" value="LNT_N"/>
</dbReference>
<evidence type="ECO:0000313" key="11">
    <source>
        <dbReference type="EMBL" id="ODJ89066.1"/>
    </source>
</evidence>
<feature type="transmembrane region" description="Helical" evidence="9">
    <location>
        <begin position="195"/>
        <end position="212"/>
    </location>
</feature>
<evidence type="ECO:0000256" key="6">
    <source>
        <dbReference type="ARBA" id="ARBA00022989"/>
    </source>
</evidence>
<feature type="transmembrane region" description="Helical" evidence="9">
    <location>
        <begin position="90"/>
        <end position="113"/>
    </location>
</feature>
<feature type="transmembrane region" description="Helical" evidence="9">
    <location>
        <begin position="12"/>
        <end position="30"/>
    </location>
</feature>
<feature type="transmembrane region" description="Helical" evidence="9">
    <location>
        <begin position="164"/>
        <end position="188"/>
    </location>
</feature>
<feature type="transmembrane region" description="Helical" evidence="9">
    <location>
        <begin position="125"/>
        <end position="144"/>
    </location>
</feature>
<evidence type="ECO:0000256" key="8">
    <source>
        <dbReference type="ARBA" id="ARBA00023315"/>
    </source>
</evidence>
<evidence type="ECO:0000256" key="9">
    <source>
        <dbReference type="HAMAP-Rule" id="MF_01148"/>
    </source>
</evidence>
<dbReference type="PROSITE" id="PS50263">
    <property type="entry name" value="CN_HYDROLASE"/>
    <property type="match status" value="1"/>
</dbReference>
<comment type="subcellular location">
    <subcellularLocation>
        <location evidence="1 9">Cell membrane</location>
        <topology evidence="1 9">Multi-pass membrane protein</topology>
    </subcellularLocation>
</comment>
<keyword evidence="12" id="KW-1185">Reference proteome</keyword>
<organism evidence="11 12">
    <name type="scientific">Candidatus Thiodiazotropha endolucinida</name>
    <dbReference type="NCBI Taxonomy" id="1655433"/>
    <lineage>
        <taxon>Bacteria</taxon>
        <taxon>Pseudomonadati</taxon>
        <taxon>Pseudomonadota</taxon>
        <taxon>Gammaproteobacteria</taxon>
        <taxon>Chromatiales</taxon>
        <taxon>Sedimenticolaceae</taxon>
        <taxon>Candidatus Thiodiazotropha</taxon>
    </lineage>
</organism>
<keyword evidence="11" id="KW-0449">Lipoprotein</keyword>